<keyword evidence="2" id="KW-0732">Signal</keyword>
<feature type="chain" id="PRO_5022770151" description="Chromosome partition protein Smc" evidence="2">
    <location>
        <begin position="35"/>
        <end position="483"/>
    </location>
</feature>
<feature type="region of interest" description="Disordered" evidence="1">
    <location>
        <begin position="186"/>
        <end position="261"/>
    </location>
</feature>
<dbReference type="EMBL" id="SJPQ01000001">
    <property type="protein sequence ID" value="TWT89962.1"/>
    <property type="molecule type" value="Genomic_DNA"/>
</dbReference>
<dbReference type="RefSeq" id="WP_146396114.1">
    <property type="nucleotide sequence ID" value="NZ_SJPQ01000001.1"/>
</dbReference>
<evidence type="ECO:0008006" key="5">
    <source>
        <dbReference type="Google" id="ProtNLM"/>
    </source>
</evidence>
<feature type="compositionally biased region" description="Basic and acidic residues" evidence="1">
    <location>
        <begin position="401"/>
        <end position="410"/>
    </location>
</feature>
<evidence type="ECO:0000313" key="4">
    <source>
        <dbReference type="Proteomes" id="UP000315440"/>
    </source>
</evidence>
<dbReference type="OrthoDB" id="258964at2"/>
<proteinExistence type="predicted"/>
<evidence type="ECO:0000256" key="1">
    <source>
        <dbReference type="SAM" id="MobiDB-lite"/>
    </source>
</evidence>
<reference evidence="3 4" key="1">
    <citation type="submission" date="2019-02" db="EMBL/GenBank/DDBJ databases">
        <title>Deep-cultivation of Planctomycetes and their phenomic and genomic characterization uncovers novel biology.</title>
        <authorList>
            <person name="Wiegand S."/>
            <person name="Jogler M."/>
            <person name="Boedeker C."/>
            <person name="Pinto D."/>
            <person name="Vollmers J."/>
            <person name="Rivas-Marin E."/>
            <person name="Kohn T."/>
            <person name="Peeters S.H."/>
            <person name="Heuer A."/>
            <person name="Rast P."/>
            <person name="Oberbeckmann S."/>
            <person name="Bunk B."/>
            <person name="Jeske O."/>
            <person name="Meyerdierks A."/>
            <person name="Storesund J.E."/>
            <person name="Kallscheuer N."/>
            <person name="Luecker S."/>
            <person name="Lage O.M."/>
            <person name="Pohl T."/>
            <person name="Merkel B.J."/>
            <person name="Hornburger P."/>
            <person name="Mueller R.-W."/>
            <person name="Bruemmer F."/>
            <person name="Labrenz M."/>
            <person name="Spormann A.M."/>
            <person name="Op Den Camp H."/>
            <person name="Overmann J."/>
            <person name="Amann R."/>
            <person name="Jetten M.S.M."/>
            <person name="Mascher T."/>
            <person name="Medema M.H."/>
            <person name="Devos D.P."/>
            <person name="Kaster A.-K."/>
            <person name="Ovreas L."/>
            <person name="Rohde M."/>
            <person name="Galperin M.Y."/>
            <person name="Jogler C."/>
        </authorList>
    </citation>
    <scope>NUCLEOTIDE SEQUENCE [LARGE SCALE GENOMIC DNA]</scope>
    <source>
        <strain evidence="3 4">Mal64</strain>
    </source>
</reference>
<sequence length="483" mass="53009" precursor="true">MHLSANQFVCHCLSRLAAAAWVAVALFAAPVVVAQSVEDLTARQAELASRFNRLEASALQVADAIDSESPERAEQIRAAVKAASERAVAGRFDDLVGLMQQSRLSAAVEEQEALAGELDELLRMLLEDPREAQIEAERKRLEELVKELGRMALDQKSLRDRGAKGDAAERLAKLQRELADDAKRLLDKGPAGESPPPGGGESQEQGGPPSAPSSPLDKALGRLGKAEKAMRGAEQQLGERDPKAAEPMQREAQHELEAARREAEEALQQIREEEQQRRLVQLVDRLRRLVAAQIEINRETAEAHQDAADRPPRATEIAAAKLAEREATLVTQADGALLLLAEDGASVAFPLLVSQARDTMDEVRERLEATRLGELTQRLEQEVIDTLADAVEALDRKLEELEQKRSDRESGQPGSPTGEPELVAKIAELRLIRALQQRVLRRTEHWRSALLAGEETAEQADAALAELASRQMELVRATEKLQD</sequence>
<gene>
    <name evidence="3" type="ORF">Mal64_03440</name>
</gene>
<dbReference type="AlphaFoldDB" id="A0A5C5ZQY3"/>
<comment type="caution">
    <text evidence="3">The sequence shown here is derived from an EMBL/GenBank/DDBJ whole genome shotgun (WGS) entry which is preliminary data.</text>
</comment>
<evidence type="ECO:0000256" key="2">
    <source>
        <dbReference type="SAM" id="SignalP"/>
    </source>
</evidence>
<protein>
    <recommendedName>
        <fullName evidence="5">Chromosome partition protein Smc</fullName>
    </recommendedName>
</protein>
<feature type="region of interest" description="Disordered" evidence="1">
    <location>
        <begin position="401"/>
        <end position="420"/>
    </location>
</feature>
<feature type="compositionally biased region" description="Basic and acidic residues" evidence="1">
    <location>
        <begin position="224"/>
        <end position="261"/>
    </location>
</feature>
<name>A0A5C5ZQY3_9BACT</name>
<accession>A0A5C5ZQY3</accession>
<evidence type="ECO:0000313" key="3">
    <source>
        <dbReference type="EMBL" id="TWT89962.1"/>
    </source>
</evidence>
<keyword evidence="4" id="KW-1185">Reference proteome</keyword>
<dbReference type="Proteomes" id="UP000315440">
    <property type="component" value="Unassembled WGS sequence"/>
</dbReference>
<organism evidence="3 4">
    <name type="scientific">Pseudobythopirellula maris</name>
    <dbReference type="NCBI Taxonomy" id="2527991"/>
    <lineage>
        <taxon>Bacteria</taxon>
        <taxon>Pseudomonadati</taxon>
        <taxon>Planctomycetota</taxon>
        <taxon>Planctomycetia</taxon>
        <taxon>Pirellulales</taxon>
        <taxon>Lacipirellulaceae</taxon>
        <taxon>Pseudobythopirellula</taxon>
    </lineage>
</organism>
<feature type="signal peptide" evidence="2">
    <location>
        <begin position="1"/>
        <end position="34"/>
    </location>
</feature>